<dbReference type="InterPro" id="IPR018953">
    <property type="entry name" value="AMP_nucleoside_Pase_N"/>
</dbReference>
<gene>
    <name evidence="1" type="primary">amn</name>
    <name evidence="4" type="ORF">ACFOES_17325</name>
</gene>
<dbReference type="HAMAP" id="MF_01932">
    <property type="entry name" value="AMP_nucleosidase"/>
    <property type="match status" value="1"/>
</dbReference>
<dbReference type="RefSeq" id="WP_377834622.1">
    <property type="nucleotide sequence ID" value="NZ_JBHRSK010000015.1"/>
</dbReference>
<dbReference type="PANTHER" id="PTHR43691">
    <property type="entry name" value="URIDINE PHOSPHORYLASE"/>
    <property type="match status" value="1"/>
</dbReference>
<comment type="catalytic activity">
    <reaction evidence="1">
        <text>AMP + H2O = D-ribose 5-phosphate + adenine</text>
        <dbReference type="Rhea" id="RHEA:20129"/>
        <dbReference type="ChEBI" id="CHEBI:15377"/>
        <dbReference type="ChEBI" id="CHEBI:16708"/>
        <dbReference type="ChEBI" id="CHEBI:78346"/>
        <dbReference type="ChEBI" id="CHEBI:456215"/>
        <dbReference type="EC" id="3.2.2.4"/>
    </reaction>
</comment>
<dbReference type="PANTHER" id="PTHR43691:SF6">
    <property type="entry name" value="AMP NUCLEOSIDASE"/>
    <property type="match status" value="1"/>
</dbReference>
<comment type="similarity">
    <text evidence="1">Belongs to the AMP nucleosidase family.</text>
</comment>
<sequence length="493" mass="54113">MTFAEPNVPIHSPDLPGATRFTDAAAAVARLEELYAGATGFLAEKFSQAVTDGRPAARYRAYYPEIRITTTSFAKADSRLSFGHVAEPGTYATTVTRPDLFRSYLTQQIDLLMRNHGVPVVIGPSATPMPVHFAVAGADVAVPQEGALDFLLRDVFDVPDLSTTNDDIVNGRAATHPDGSGPLAPFTAQRVDYSLARLSHYTATGAEHFQNHVLFTNYQFYVEEFEGFARAALADPDSGYTAFVGPGNVEITAADGEMPAPAKLPQMPTYHLKRPDGQGVTLVNIGVGPSNAKTATDHIAVLRPHAWLMVGHCAGLRNSQRLGDFVLAHAYLREDHVLDDDLPVWVPIPALAEIQIALQEAVAEVTRLEGYELKRIMRTGTVATIDNRNWELRDQSGPVHRLSQSRAIALDMESATIAANGFRFRVPYGTLLCVSDKPLHGELKLPGMASEFYKTQVARHLEIGIRAMERMRDMPLERIHSRKLRSFEETAFL</sequence>
<dbReference type="GO" id="GO:0008714">
    <property type="term" value="F:AMP nucleosidase activity"/>
    <property type="evidence" value="ECO:0007669"/>
    <property type="project" value="UniProtKB-EC"/>
</dbReference>
<keyword evidence="4" id="KW-0326">Glycosidase</keyword>
<evidence type="ECO:0000313" key="5">
    <source>
        <dbReference type="Proteomes" id="UP001595443"/>
    </source>
</evidence>
<dbReference type="Gene3D" id="3.40.50.1580">
    <property type="entry name" value="Nucleoside phosphorylase domain"/>
    <property type="match status" value="1"/>
</dbReference>
<proteinExistence type="inferred from homology"/>
<dbReference type="InterPro" id="IPR037109">
    <property type="entry name" value="AMP_N_sf"/>
</dbReference>
<comment type="caution">
    <text evidence="4">The sequence shown here is derived from an EMBL/GenBank/DDBJ whole genome shotgun (WGS) entry which is preliminary data.</text>
</comment>
<comment type="function">
    <text evidence="1">Catalyzes the hydrolysis of the N-glycosidic bond of AMP to form adenine and ribose 5-phosphate. Involved in regulation of AMP concentrations.</text>
</comment>
<feature type="domain" description="Nucleoside phosphorylase" evidence="2">
    <location>
        <begin position="276"/>
        <end position="440"/>
    </location>
</feature>
<evidence type="ECO:0000259" key="2">
    <source>
        <dbReference type="Pfam" id="PF01048"/>
    </source>
</evidence>
<dbReference type="Proteomes" id="UP001595443">
    <property type="component" value="Unassembled WGS sequence"/>
</dbReference>
<evidence type="ECO:0000313" key="4">
    <source>
        <dbReference type="EMBL" id="MFC2969862.1"/>
    </source>
</evidence>
<dbReference type="Gene3D" id="3.30.1730.10">
    <property type="entry name" value="AMP nucleoside phosphorylase, N-terminal domain"/>
    <property type="match status" value="1"/>
</dbReference>
<dbReference type="InterPro" id="IPR011271">
    <property type="entry name" value="AMP_nucleosidase"/>
</dbReference>
<reference evidence="5" key="1">
    <citation type="journal article" date="2019" name="Int. J. Syst. Evol. Microbiol.">
        <title>The Global Catalogue of Microorganisms (GCM) 10K type strain sequencing project: providing services to taxonomists for standard genome sequencing and annotation.</title>
        <authorList>
            <consortium name="The Broad Institute Genomics Platform"/>
            <consortium name="The Broad Institute Genome Sequencing Center for Infectious Disease"/>
            <person name="Wu L."/>
            <person name="Ma J."/>
        </authorList>
    </citation>
    <scope>NUCLEOTIDE SEQUENCE [LARGE SCALE GENOMIC DNA]</scope>
    <source>
        <strain evidence="5">KCTC 62192</strain>
    </source>
</reference>
<feature type="domain" description="AMP nucleoside phosphorylase N-terminal" evidence="3">
    <location>
        <begin position="26"/>
        <end position="178"/>
    </location>
</feature>
<dbReference type="SUPFAM" id="SSF53167">
    <property type="entry name" value="Purine and uridine phosphorylases"/>
    <property type="match status" value="1"/>
</dbReference>
<dbReference type="Pfam" id="PF10423">
    <property type="entry name" value="AMNp_N"/>
    <property type="match status" value="1"/>
</dbReference>
<protein>
    <recommendedName>
        <fullName evidence="1">AMP nucleosidase</fullName>
        <ecNumber evidence="1">3.2.2.4</ecNumber>
    </recommendedName>
</protein>
<dbReference type="CDD" id="cd17762">
    <property type="entry name" value="AMN"/>
    <property type="match status" value="1"/>
</dbReference>
<dbReference type="InterPro" id="IPR035994">
    <property type="entry name" value="Nucleoside_phosphorylase_sf"/>
</dbReference>
<dbReference type="EMBL" id="JBHRSK010000015">
    <property type="protein sequence ID" value="MFC2969862.1"/>
    <property type="molecule type" value="Genomic_DNA"/>
</dbReference>
<keyword evidence="1 4" id="KW-0378">Hydrolase</keyword>
<dbReference type="InterPro" id="IPR047039">
    <property type="entry name" value="AMN_phosphorylase"/>
</dbReference>
<dbReference type="Pfam" id="PF01048">
    <property type="entry name" value="PNP_UDP_1"/>
    <property type="match status" value="1"/>
</dbReference>
<dbReference type="NCBIfam" id="TIGR01717">
    <property type="entry name" value="AMP-nucleosdse"/>
    <property type="match status" value="1"/>
</dbReference>
<organism evidence="4 5">
    <name type="scientific">Acidimangrovimonas pyrenivorans</name>
    <dbReference type="NCBI Taxonomy" id="2030798"/>
    <lineage>
        <taxon>Bacteria</taxon>
        <taxon>Pseudomonadati</taxon>
        <taxon>Pseudomonadota</taxon>
        <taxon>Alphaproteobacteria</taxon>
        <taxon>Rhodobacterales</taxon>
        <taxon>Paracoccaceae</taxon>
        <taxon>Acidimangrovimonas</taxon>
    </lineage>
</organism>
<accession>A0ABV7ALH7</accession>
<dbReference type="NCBIfam" id="NF006142">
    <property type="entry name" value="PRK08292.1"/>
    <property type="match status" value="1"/>
</dbReference>
<dbReference type="InterPro" id="IPR000845">
    <property type="entry name" value="Nucleoside_phosphorylase_d"/>
</dbReference>
<keyword evidence="5" id="KW-1185">Reference proteome</keyword>
<evidence type="ECO:0000259" key="3">
    <source>
        <dbReference type="Pfam" id="PF10423"/>
    </source>
</evidence>
<name>A0ABV7ALH7_9RHOB</name>
<evidence type="ECO:0000256" key="1">
    <source>
        <dbReference type="HAMAP-Rule" id="MF_01932"/>
    </source>
</evidence>
<dbReference type="EC" id="3.2.2.4" evidence="1"/>